<evidence type="ECO:0000313" key="7">
    <source>
        <dbReference type="EMBL" id="OAT75256.1"/>
    </source>
</evidence>
<dbReference type="EMBL" id="LYRP01000048">
    <property type="protein sequence ID" value="OAT75256.1"/>
    <property type="molecule type" value="Genomic_DNA"/>
</dbReference>
<dbReference type="RefSeq" id="WP_064600797.1">
    <property type="nucleotide sequence ID" value="NZ_CP134782.1"/>
</dbReference>
<evidence type="ECO:0000256" key="1">
    <source>
        <dbReference type="ARBA" id="ARBA00001210"/>
    </source>
</evidence>
<dbReference type="InterPro" id="IPR017551">
    <property type="entry name" value="TriPribosyl-deP-CoA_syn_CitG"/>
</dbReference>
<dbReference type="Proteomes" id="UP000078225">
    <property type="component" value="Unassembled WGS sequence"/>
</dbReference>
<dbReference type="HAMAP" id="MF_00397">
    <property type="entry name" value="CitG"/>
    <property type="match status" value="1"/>
</dbReference>
<evidence type="ECO:0000256" key="4">
    <source>
        <dbReference type="ARBA" id="ARBA00022741"/>
    </source>
</evidence>
<dbReference type="PANTHER" id="PTHR30201">
    <property type="entry name" value="TRIPHOSPHORIBOSYL-DEPHOSPHO-COA SYNTHASE"/>
    <property type="match status" value="1"/>
</dbReference>
<gene>
    <name evidence="6" type="primary">citG</name>
    <name evidence="7" type="ORF">A9B99_15365</name>
</gene>
<dbReference type="Gene3D" id="1.10.4200.10">
    <property type="entry name" value="Triphosphoribosyl-dephospho-CoA protein"/>
    <property type="match status" value="2"/>
</dbReference>
<keyword evidence="8" id="KW-1185">Reference proteome</keyword>
<dbReference type="Pfam" id="PF01874">
    <property type="entry name" value="CitG"/>
    <property type="match status" value="1"/>
</dbReference>
<evidence type="ECO:0000256" key="3">
    <source>
        <dbReference type="ARBA" id="ARBA00022679"/>
    </source>
</evidence>
<dbReference type="GO" id="GO:0046917">
    <property type="term" value="F:triphosphoribosyl-dephospho-CoA synthase activity"/>
    <property type="evidence" value="ECO:0007669"/>
    <property type="project" value="UniProtKB-UniRule"/>
</dbReference>
<dbReference type="STRING" id="1691903.A9B99_15365"/>
<evidence type="ECO:0000313" key="8">
    <source>
        <dbReference type="Proteomes" id="UP000078225"/>
    </source>
</evidence>
<evidence type="ECO:0000256" key="6">
    <source>
        <dbReference type="HAMAP-Rule" id="MF_00397"/>
    </source>
</evidence>
<proteinExistence type="inferred from homology"/>
<dbReference type="OrthoDB" id="114886at2"/>
<dbReference type="AlphaFoldDB" id="A0A1B7KYY0"/>
<comment type="catalytic activity">
    <reaction evidence="1 6">
        <text>3'-dephospho-CoA + ATP = 2'-(5''-triphospho-alpha-D-ribosyl)-3'-dephospho-CoA + adenine</text>
        <dbReference type="Rhea" id="RHEA:15117"/>
        <dbReference type="ChEBI" id="CHEBI:16708"/>
        <dbReference type="ChEBI" id="CHEBI:30616"/>
        <dbReference type="ChEBI" id="CHEBI:57328"/>
        <dbReference type="ChEBI" id="CHEBI:61378"/>
        <dbReference type="EC" id="2.4.2.52"/>
    </reaction>
</comment>
<protein>
    <recommendedName>
        <fullName evidence="6">Probable 2-(5''-triphosphoribosyl)-3'-dephosphocoenzyme-A synthase</fullName>
        <shortName evidence="6">2-(5''-triphosphoribosyl)-3'-dephospho-CoA synthase</shortName>
        <ecNumber evidence="6">2.4.2.52</ecNumber>
    </recommendedName>
</protein>
<keyword evidence="4 6" id="KW-0547">Nucleotide-binding</keyword>
<dbReference type="NCBIfam" id="TIGR03125">
    <property type="entry name" value="citrate_citG"/>
    <property type="match status" value="1"/>
</dbReference>
<accession>A0A1B7KYY0</accession>
<keyword evidence="5 6" id="KW-0067">ATP-binding</keyword>
<reference evidence="8" key="1">
    <citation type="submission" date="2016-05" db="EMBL/GenBank/DDBJ databases">
        <authorList>
            <person name="Behera P."/>
            <person name="Vaishampayan P."/>
            <person name="Singh N."/>
            <person name="Raina V."/>
            <person name="Suar M."/>
            <person name="Pattnaik A."/>
            <person name="Rastogi G."/>
        </authorList>
    </citation>
    <scope>NUCLEOTIDE SEQUENCE [LARGE SCALE GENOMIC DNA]</scope>
    <source>
        <strain evidence="8">MP23</strain>
    </source>
</reference>
<evidence type="ECO:0000256" key="2">
    <source>
        <dbReference type="ARBA" id="ARBA00006812"/>
    </source>
</evidence>
<sequence length="279" mass="30699">MTGLPATKWIFPDVAALAEEALLRELELTPKPGLVDKDNNGSHRDMDYRLFQKSITAISPWFRVFADQGGHYAHLPVDQQLQLLRPLGIACEQAMFAATGGVNTHKGGVFSLGLLCFAAGRLQAQGQWFSHERLCDEVSKMCQGLVAGELVGRNEKEMTTAGERLFRRYGLRGARGEAESGFATVRHHVLPFWYQETEVRQLHSALLRLMAVNPDSNLVSRGGPDGLAFVQNYAAELLKNGWARHDLCAMDKILISRNLSPGGSADLLSVSWVLASIQA</sequence>
<name>A0A1B7KYY0_9ENTR</name>
<comment type="similarity">
    <text evidence="2 6">Belongs to the CitG/MdcB family.</text>
</comment>
<evidence type="ECO:0000256" key="5">
    <source>
        <dbReference type="ARBA" id="ARBA00022840"/>
    </source>
</evidence>
<dbReference type="InterPro" id="IPR002736">
    <property type="entry name" value="CitG"/>
</dbReference>
<dbReference type="GO" id="GO:0051191">
    <property type="term" value="P:prosthetic group biosynthetic process"/>
    <property type="evidence" value="ECO:0007669"/>
    <property type="project" value="TreeGrafter"/>
</dbReference>
<dbReference type="PANTHER" id="PTHR30201:SF2">
    <property type="entry name" value="2-(5''-TRIPHOSPHORIBOSYL)-3'-DEPHOSPHOCOENZYME-A SYNTHASE"/>
    <property type="match status" value="1"/>
</dbReference>
<keyword evidence="3 6" id="KW-0808">Transferase</keyword>
<dbReference type="GO" id="GO:0005524">
    <property type="term" value="F:ATP binding"/>
    <property type="evidence" value="ECO:0007669"/>
    <property type="project" value="UniProtKB-KW"/>
</dbReference>
<comment type="caution">
    <text evidence="7">The sequence shown here is derived from an EMBL/GenBank/DDBJ whole genome shotgun (WGS) entry which is preliminary data.</text>
</comment>
<organism evidence="7 8">
    <name type="scientific">Mangrovibacter phragmitis</name>
    <dbReference type="NCBI Taxonomy" id="1691903"/>
    <lineage>
        <taxon>Bacteria</taxon>
        <taxon>Pseudomonadati</taxon>
        <taxon>Pseudomonadota</taxon>
        <taxon>Gammaproteobacteria</taxon>
        <taxon>Enterobacterales</taxon>
        <taxon>Enterobacteriaceae</taxon>
        <taxon>Mangrovibacter</taxon>
    </lineage>
</organism>
<dbReference type="EC" id="2.4.2.52" evidence="6"/>